<dbReference type="SUPFAM" id="SSF82784">
    <property type="entry name" value="OsmC-like"/>
    <property type="match status" value="1"/>
</dbReference>
<evidence type="ECO:0000313" key="2">
    <source>
        <dbReference type="Proteomes" id="UP000002218"/>
    </source>
</evidence>
<proteinExistence type="predicted"/>
<dbReference type="InterPro" id="IPR036102">
    <property type="entry name" value="OsmC/Ohrsf"/>
</dbReference>
<evidence type="ECO:0000313" key="1">
    <source>
        <dbReference type="EMBL" id="ACV78914.1"/>
    </source>
</evidence>
<dbReference type="OrthoDB" id="9811389at2"/>
<dbReference type="AlphaFoldDB" id="C8X7G1"/>
<dbReference type="PANTHER" id="PTHR39624">
    <property type="entry name" value="PROTEIN INVOLVED IN RIMO-MEDIATED BETA-METHYLTHIOLATION OF RIBOSOMAL PROTEIN S12 YCAO"/>
    <property type="match status" value="1"/>
</dbReference>
<accession>C8X7G1</accession>
<protein>
    <submittedName>
        <fullName evidence="1">OsmC family protein</fullName>
    </submittedName>
</protein>
<dbReference type="InterPro" id="IPR015946">
    <property type="entry name" value="KH_dom-like_a/b"/>
</dbReference>
<organism evidence="1 2">
    <name type="scientific">Nakamurella multipartita (strain ATCC 700099 / DSM 44233 / CIP 104796 / JCM 9543 / NBRC 105858 / Y-104)</name>
    <name type="common">Microsphaera multipartita</name>
    <dbReference type="NCBI Taxonomy" id="479431"/>
    <lineage>
        <taxon>Bacteria</taxon>
        <taxon>Bacillati</taxon>
        <taxon>Actinomycetota</taxon>
        <taxon>Actinomycetes</taxon>
        <taxon>Nakamurellales</taxon>
        <taxon>Nakamurellaceae</taxon>
        <taxon>Nakamurella</taxon>
    </lineage>
</organism>
<dbReference type="EMBL" id="CP001737">
    <property type="protein sequence ID" value="ACV78914.1"/>
    <property type="molecule type" value="Genomic_DNA"/>
</dbReference>
<reference evidence="1 2" key="2">
    <citation type="journal article" date="2010" name="Stand. Genomic Sci.">
        <title>Complete genome sequence of Nakamurella multipartita type strain (Y-104).</title>
        <authorList>
            <person name="Tice H."/>
            <person name="Mayilraj S."/>
            <person name="Sims D."/>
            <person name="Lapidus A."/>
            <person name="Nolan M."/>
            <person name="Lucas S."/>
            <person name="Glavina Del Rio T."/>
            <person name="Copeland A."/>
            <person name="Cheng J.F."/>
            <person name="Meincke L."/>
            <person name="Bruce D."/>
            <person name="Goodwin L."/>
            <person name="Pitluck S."/>
            <person name="Ivanova N."/>
            <person name="Mavromatis K."/>
            <person name="Ovchinnikova G."/>
            <person name="Pati A."/>
            <person name="Chen A."/>
            <person name="Palaniappan K."/>
            <person name="Land M."/>
            <person name="Hauser L."/>
            <person name="Chang Y.J."/>
            <person name="Jeffries C.D."/>
            <person name="Detter J.C."/>
            <person name="Brettin T."/>
            <person name="Rohde M."/>
            <person name="Goker M."/>
            <person name="Bristow J."/>
            <person name="Eisen J.A."/>
            <person name="Markowitz V."/>
            <person name="Hugenholtz P."/>
            <person name="Kyrpides N.C."/>
            <person name="Klenk H.P."/>
            <person name="Chen F."/>
        </authorList>
    </citation>
    <scope>NUCLEOTIDE SEQUENCE [LARGE SCALE GENOMIC DNA]</scope>
    <source>
        <strain evidence="2">ATCC 700099 / DSM 44233 / CIP 104796 / JCM 9543 / NBRC 105858 / Y-104</strain>
    </source>
</reference>
<dbReference type="InParanoid" id="C8X7G1"/>
<reference evidence="2" key="1">
    <citation type="submission" date="2009-09" db="EMBL/GenBank/DDBJ databases">
        <title>The complete genome of Nakamurella multipartita DSM 44233.</title>
        <authorList>
            <consortium name="US DOE Joint Genome Institute (JGI-PGF)"/>
            <person name="Lucas S."/>
            <person name="Copeland A."/>
            <person name="Lapidus A."/>
            <person name="Glavina del Rio T."/>
            <person name="Dalin E."/>
            <person name="Tice H."/>
            <person name="Bruce D."/>
            <person name="Goodwin L."/>
            <person name="Pitluck S."/>
            <person name="Kyrpides N."/>
            <person name="Mavromatis K."/>
            <person name="Ivanova N."/>
            <person name="Ovchinnikova G."/>
            <person name="Sims D."/>
            <person name="Meincke L."/>
            <person name="Brettin T."/>
            <person name="Detter J.C."/>
            <person name="Han C."/>
            <person name="Larimer F."/>
            <person name="Land M."/>
            <person name="Hauser L."/>
            <person name="Markowitz V."/>
            <person name="Cheng J.-F."/>
            <person name="Hugenholtz P."/>
            <person name="Woyke T."/>
            <person name="Wu D."/>
            <person name="Klenk H.-P."/>
            <person name="Eisen J.A."/>
        </authorList>
    </citation>
    <scope>NUCLEOTIDE SEQUENCE [LARGE SCALE GENOMIC DNA]</scope>
    <source>
        <strain evidence="2">ATCC 700099 / DSM 44233 / CIP 104796 / JCM 9543 / NBRC 105858 / Y-104</strain>
    </source>
</reference>
<sequence>MREELAVRHLDGDRFAVDVRGHTLLVDQPAEAGGTDTAPTPTELFVAGLASCVAFYARRYLARHQIDAAGLTVSASYEIGGRPTRVLRIIIVVTPPADLPAERRDAFLAVASHCTVHNTLTEPADIEIALAATAAALN</sequence>
<dbReference type="RefSeq" id="WP_015747796.1">
    <property type="nucleotide sequence ID" value="NC_013235.1"/>
</dbReference>
<dbReference type="Proteomes" id="UP000002218">
    <property type="component" value="Chromosome"/>
</dbReference>
<dbReference type="Gene3D" id="3.30.300.20">
    <property type="match status" value="1"/>
</dbReference>
<dbReference type="Pfam" id="PF02566">
    <property type="entry name" value="OsmC"/>
    <property type="match status" value="1"/>
</dbReference>
<name>C8X7G1_NAKMY</name>
<dbReference type="eggNOG" id="COG1765">
    <property type="taxonomic scope" value="Bacteria"/>
</dbReference>
<dbReference type="PANTHER" id="PTHR39624:SF2">
    <property type="entry name" value="OSMC-LIKE PROTEIN"/>
    <property type="match status" value="1"/>
</dbReference>
<keyword evidence="2" id="KW-1185">Reference proteome</keyword>
<dbReference type="InterPro" id="IPR003718">
    <property type="entry name" value="OsmC/Ohr_fam"/>
</dbReference>
<dbReference type="KEGG" id="nml:Namu_2557"/>
<gene>
    <name evidence="1" type="ordered locus">Namu_2557</name>
</gene>
<dbReference type="HOGENOM" id="CLU_100275_4_0_11"/>